<evidence type="ECO:0000256" key="13">
    <source>
        <dbReference type="SAM" id="MobiDB-lite"/>
    </source>
</evidence>
<evidence type="ECO:0000256" key="11">
    <source>
        <dbReference type="ARBA" id="ARBA00023242"/>
    </source>
</evidence>
<dbReference type="GO" id="GO:0005634">
    <property type="term" value="C:nucleus"/>
    <property type="evidence" value="ECO:0007669"/>
    <property type="project" value="UniProtKB-SubCell"/>
</dbReference>
<evidence type="ECO:0000256" key="3">
    <source>
        <dbReference type="ARBA" id="ARBA00006924"/>
    </source>
</evidence>
<dbReference type="AlphaFoldDB" id="A0A2P4QUI0"/>
<dbReference type="PANTHER" id="PTHR11085">
    <property type="entry name" value="NAD-DEPENDENT PROTEIN DEACYLASE SIRTUIN-5, MITOCHONDRIAL-RELATED"/>
    <property type="match status" value="1"/>
</dbReference>
<keyword evidence="9" id="KW-0520">NAD</keyword>
<evidence type="ECO:0000256" key="10">
    <source>
        <dbReference type="ARBA" id="ARBA00023163"/>
    </source>
</evidence>
<evidence type="ECO:0000256" key="4">
    <source>
        <dbReference type="ARBA" id="ARBA00022491"/>
    </source>
</evidence>
<dbReference type="InterPro" id="IPR050134">
    <property type="entry name" value="NAD-dep_sirtuin_deacylases"/>
</dbReference>
<protein>
    <submittedName>
        <fullName evidence="15">DHS-like NAD/FAD-binding domain-containing protein</fullName>
    </submittedName>
</protein>
<feature type="active site" description="Proton acceptor" evidence="12">
    <location>
        <position position="447"/>
    </location>
</feature>
<keyword evidence="11" id="KW-0539">Nucleus</keyword>
<name>A0A2P4QUI0_RHIID</name>
<comment type="caution">
    <text evidence="15">The sequence shown here is derived from an EMBL/GenBank/DDBJ whole genome shotgun (WGS) entry which is preliminary data.</text>
</comment>
<dbReference type="Proteomes" id="UP000018888">
    <property type="component" value="Unassembled WGS sequence"/>
</dbReference>
<dbReference type="GO" id="GO:0046872">
    <property type="term" value="F:metal ion binding"/>
    <property type="evidence" value="ECO:0007669"/>
    <property type="project" value="UniProtKB-KW"/>
</dbReference>
<accession>A0A2P4QUI0</accession>
<dbReference type="PROSITE" id="PS50305">
    <property type="entry name" value="SIRTUIN"/>
    <property type="match status" value="1"/>
</dbReference>
<feature type="binding site" evidence="12">
    <location>
        <position position="455"/>
    </location>
    <ligand>
        <name>Zn(2+)</name>
        <dbReference type="ChEBI" id="CHEBI:29105"/>
    </ligand>
</feature>
<keyword evidence="10" id="KW-0804">Transcription</keyword>
<dbReference type="Gene3D" id="3.40.50.1220">
    <property type="entry name" value="TPP-binding domain"/>
    <property type="match status" value="1"/>
</dbReference>
<sequence>MLTRRREENSAEVTGLSSPKRIRVGDSDHDSQYPCFSALSSSHTYTISTITPVETINFSNQEDLTTSSEHSANHNHYVATDETIRPCQTSTRTLQLSLEASNQNLVTQEYTIIERTLNSIISQPEAVEIIEDSKGGPYVKSADILDEDVAGKHRIFVEKEDDDDDDDEDWNEGDHVNDSSDETSSIDDIIDQMNHENVDEDEALSISKEDLNIPPLDDDEVEYYKQEAREKGTQNFIQEYFFEKGISLQKLFYAFDYKLPGKINFSDVQLIQVLSKVVQKFLRQRKKLPNVNTLEDVIELLRVSKNIMVLTGAGVCNKYLFIEKKKKNIIIYLDKNHNIILISDENDQVSVSCGIPDFRSENGIYSRLSEFDLDDPQDMFDINYFRDCPEVFYSFAKVEIYPSNFTPSPSHYFVKLLEEKGKLLRNYTQNIDTLEQVAGIENVLQCHGSFATASCIVCGYKVDGNEIKDDILNQRVPYCPKCTNDDEGDDIGESASIMKPDIVFFGEKLPPEFDRSFPRDREKVDLLIVMGSSLKVAPVSEIMGQIPHRVPQIVINRTPIKHMQFDVQLLGDCDIIIPELCRMLRLELVHEKLPGGSSSCKKSEPYRFLDPHIYLFEGAVVKQGDLTGLGVRTTGIENLSIQEKNKIHDRSFMIFIPIYHIMILSLNHYTIYIEVIKIHCHNMIEIYTQSQPHSAS</sequence>
<dbReference type="EMBL" id="AUPC02000012">
    <property type="protein sequence ID" value="POG81287.1"/>
    <property type="molecule type" value="Genomic_DNA"/>
</dbReference>
<gene>
    <name evidence="15" type="ORF">GLOIN_2v110950</name>
</gene>
<keyword evidence="7 12" id="KW-0862">Zinc</keyword>
<keyword evidence="8" id="KW-0805">Transcription regulation</keyword>
<keyword evidence="4" id="KW-0678">Repressor</keyword>
<feature type="region of interest" description="Disordered" evidence="13">
    <location>
        <begin position="157"/>
        <end position="185"/>
    </location>
</feature>
<dbReference type="InterPro" id="IPR003000">
    <property type="entry name" value="Sirtuin"/>
</dbReference>
<keyword evidence="16" id="KW-1185">Reference proteome</keyword>
<dbReference type="GO" id="GO:0046970">
    <property type="term" value="F:histone H4K16 deacetylase activity, NAD-dependent"/>
    <property type="evidence" value="ECO:0007669"/>
    <property type="project" value="TreeGrafter"/>
</dbReference>
<dbReference type="Gene3D" id="3.30.1600.10">
    <property type="entry name" value="SIR2/SIRT2 'Small Domain"/>
    <property type="match status" value="1"/>
</dbReference>
<dbReference type="InterPro" id="IPR026591">
    <property type="entry name" value="Sirtuin_cat_small_dom_sf"/>
</dbReference>
<reference evidence="15 16" key="2">
    <citation type="journal article" date="2018" name="New Phytol.">
        <title>High intraspecific genome diversity in the model arbuscular mycorrhizal symbiont Rhizophagus irregularis.</title>
        <authorList>
            <person name="Chen E.C.H."/>
            <person name="Morin E."/>
            <person name="Beaudet D."/>
            <person name="Noel J."/>
            <person name="Yildirir G."/>
            <person name="Ndikumana S."/>
            <person name="Charron P."/>
            <person name="St-Onge C."/>
            <person name="Giorgi J."/>
            <person name="Kruger M."/>
            <person name="Marton T."/>
            <person name="Ropars J."/>
            <person name="Grigoriev I.V."/>
            <person name="Hainaut M."/>
            <person name="Henrissat B."/>
            <person name="Roux C."/>
            <person name="Martin F."/>
            <person name="Corradi N."/>
        </authorList>
    </citation>
    <scope>NUCLEOTIDE SEQUENCE [LARGE SCALE GENOMIC DNA]</scope>
    <source>
        <strain evidence="15 16">DAOM 197198</strain>
    </source>
</reference>
<reference evidence="15 16" key="1">
    <citation type="journal article" date="2013" name="Proc. Natl. Acad. Sci. U.S.A.">
        <title>Genome of an arbuscular mycorrhizal fungus provides insight into the oldest plant symbiosis.</title>
        <authorList>
            <person name="Tisserant E."/>
            <person name="Malbreil M."/>
            <person name="Kuo A."/>
            <person name="Kohler A."/>
            <person name="Symeonidi A."/>
            <person name="Balestrini R."/>
            <person name="Charron P."/>
            <person name="Duensing N."/>
            <person name="Frei Dit Frey N."/>
            <person name="Gianinazzi-Pearson V."/>
            <person name="Gilbert L.B."/>
            <person name="Handa Y."/>
            <person name="Herr J.R."/>
            <person name="Hijri M."/>
            <person name="Koul R."/>
            <person name="Kawaguchi M."/>
            <person name="Krajinski F."/>
            <person name="Lammers P.J."/>
            <person name="Masclaux F.G."/>
            <person name="Murat C."/>
            <person name="Morin E."/>
            <person name="Ndikumana S."/>
            <person name="Pagni M."/>
            <person name="Petitpierre D."/>
            <person name="Requena N."/>
            <person name="Rosikiewicz P."/>
            <person name="Riley R."/>
            <person name="Saito K."/>
            <person name="San Clemente H."/>
            <person name="Shapiro H."/>
            <person name="van Tuinen D."/>
            <person name="Becard G."/>
            <person name="Bonfante P."/>
            <person name="Paszkowski U."/>
            <person name="Shachar-Hill Y.Y."/>
            <person name="Tuskan G.A."/>
            <person name="Young P.W."/>
            <person name="Sanders I.R."/>
            <person name="Henrissat B."/>
            <person name="Rensing S.A."/>
            <person name="Grigoriev I.V."/>
            <person name="Corradi N."/>
            <person name="Roux C."/>
            <person name="Martin F."/>
        </authorList>
    </citation>
    <scope>NUCLEOTIDE SEQUENCE [LARGE SCALE GENOMIC DNA]</scope>
    <source>
        <strain evidence="15 16">DAOM 197198</strain>
    </source>
</reference>
<evidence type="ECO:0000313" key="15">
    <source>
        <dbReference type="EMBL" id="POG81287.1"/>
    </source>
</evidence>
<dbReference type="Pfam" id="PF04574">
    <property type="entry name" value="DUF592"/>
    <property type="match status" value="1"/>
</dbReference>
<feature type="domain" description="Deacetylase sirtuin-type" evidence="14">
    <location>
        <begin position="287"/>
        <end position="587"/>
    </location>
</feature>
<dbReference type="VEuPathDB" id="FungiDB:RhiirFUN_019764"/>
<dbReference type="Pfam" id="PF02146">
    <property type="entry name" value="SIR2"/>
    <property type="match status" value="1"/>
</dbReference>
<feature type="region of interest" description="Disordered" evidence="13">
    <location>
        <begin position="1"/>
        <end position="28"/>
    </location>
</feature>
<dbReference type="GO" id="GO:0070403">
    <property type="term" value="F:NAD+ binding"/>
    <property type="evidence" value="ECO:0007669"/>
    <property type="project" value="InterPro"/>
</dbReference>
<evidence type="ECO:0000256" key="1">
    <source>
        <dbReference type="ARBA" id="ARBA00001947"/>
    </source>
</evidence>
<keyword evidence="5" id="KW-0808">Transferase</keyword>
<comment type="subcellular location">
    <subcellularLocation>
        <location evidence="2">Nucleus</location>
    </subcellularLocation>
</comment>
<feature type="compositionally biased region" description="Acidic residues" evidence="13">
    <location>
        <begin position="159"/>
        <end position="171"/>
    </location>
</feature>
<organism evidence="15 16">
    <name type="scientific">Rhizophagus irregularis (strain DAOM 181602 / DAOM 197198 / MUCL 43194)</name>
    <name type="common">Arbuscular mycorrhizal fungus</name>
    <name type="synonym">Glomus intraradices</name>
    <dbReference type="NCBI Taxonomy" id="747089"/>
    <lineage>
        <taxon>Eukaryota</taxon>
        <taxon>Fungi</taxon>
        <taxon>Fungi incertae sedis</taxon>
        <taxon>Mucoromycota</taxon>
        <taxon>Glomeromycotina</taxon>
        <taxon>Glomeromycetes</taxon>
        <taxon>Glomerales</taxon>
        <taxon>Glomeraceae</taxon>
        <taxon>Rhizophagus</taxon>
    </lineage>
</organism>
<keyword evidence="6 12" id="KW-0479">Metal-binding</keyword>
<evidence type="ECO:0000256" key="6">
    <source>
        <dbReference type="ARBA" id="ARBA00022723"/>
    </source>
</evidence>
<dbReference type="InterPro" id="IPR029035">
    <property type="entry name" value="DHS-like_NAD/FAD-binding_dom"/>
</dbReference>
<proteinExistence type="inferred from homology"/>
<dbReference type="InterPro" id="IPR007654">
    <property type="entry name" value="NAD-dep_histone_deAcase_SIR2_N"/>
</dbReference>
<dbReference type="SUPFAM" id="SSF52467">
    <property type="entry name" value="DHS-like NAD/FAD-binding domain"/>
    <property type="match status" value="1"/>
</dbReference>
<feature type="binding site" evidence="12">
    <location>
        <position position="458"/>
    </location>
    <ligand>
        <name>Zn(2+)</name>
        <dbReference type="ChEBI" id="CHEBI:29105"/>
    </ligand>
</feature>
<dbReference type="InterPro" id="IPR026590">
    <property type="entry name" value="Ssirtuin_cat_dom"/>
</dbReference>
<evidence type="ECO:0000256" key="5">
    <source>
        <dbReference type="ARBA" id="ARBA00022679"/>
    </source>
</evidence>
<evidence type="ECO:0000256" key="2">
    <source>
        <dbReference type="ARBA" id="ARBA00004123"/>
    </source>
</evidence>
<dbReference type="PANTHER" id="PTHR11085:SF9">
    <property type="entry name" value="NAD-DEPENDENT PROTEIN DEACETYLASE SIRTUIN-1"/>
    <property type="match status" value="1"/>
</dbReference>
<evidence type="ECO:0000256" key="12">
    <source>
        <dbReference type="PROSITE-ProRule" id="PRU00236"/>
    </source>
</evidence>
<evidence type="ECO:0000256" key="9">
    <source>
        <dbReference type="ARBA" id="ARBA00023027"/>
    </source>
</evidence>
<comment type="cofactor">
    <cofactor evidence="1">
        <name>Zn(2+)</name>
        <dbReference type="ChEBI" id="CHEBI:29105"/>
    </cofactor>
</comment>
<feature type="binding site" evidence="12">
    <location>
        <position position="479"/>
    </location>
    <ligand>
        <name>Zn(2+)</name>
        <dbReference type="ChEBI" id="CHEBI:29105"/>
    </ligand>
</feature>
<comment type="similarity">
    <text evidence="3">Belongs to the sirtuin family. Class I subfamily.</text>
</comment>
<evidence type="ECO:0000259" key="14">
    <source>
        <dbReference type="PROSITE" id="PS50305"/>
    </source>
</evidence>
<evidence type="ECO:0000256" key="8">
    <source>
        <dbReference type="ARBA" id="ARBA00023015"/>
    </source>
</evidence>
<feature type="binding site" evidence="12">
    <location>
        <position position="482"/>
    </location>
    <ligand>
        <name>Zn(2+)</name>
        <dbReference type="ChEBI" id="CHEBI:29105"/>
    </ligand>
</feature>
<evidence type="ECO:0000313" key="16">
    <source>
        <dbReference type="Proteomes" id="UP000018888"/>
    </source>
</evidence>
<evidence type="ECO:0000256" key="7">
    <source>
        <dbReference type="ARBA" id="ARBA00022833"/>
    </source>
</evidence>